<keyword evidence="2" id="KW-1185">Reference proteome</keyword>
<dbReference type="EMBL" id="CP077076">
    <property type="protein sequence ID" value="QXH51508.1"/>
    <property type="molecule type" value="Genomic_DNA"/>
</dbReference>
<accession>A0ABX8N745</accession>
<sequence length="105" mass="11801">MTIETKGWVAQNDKMPGNACFRVYGTVCVAHPGIEPVLSMPGLQDRSFNLRLELKLQEQDGIYPQVLTEKVVAFQMPGDHSNIPKVEIIHDRELITSITDIIDTH</sequence>
<gene>
    <name evidence="1" type="ORF">KSS94_26850</name>
</gene>
<evidence type="ECO:0000313" key="2">
    <source>
        <dbReference type="Proteomes" id="UP001046350"/>
    </source>
</evidence>
<protein>
    <submittedName>
        <fullName evidence="1">Uncharacterized protein</fullName>
    </submittedName>
</protein>
<name>A0ABX8N745_9PSED</name>
<proteinExistence type="predicted"/>
<evidence type="ECO:0000313" key="1">
    <source>
        <dbReference type="EMBL" id="QXH51508.1"/>
    </source>
</evidence>
<organism evidence="1 2">
    <name type="scientific">Pseudomonas fakonensis</name>
    <dbReference type="NCBI Taxonomy" id="2842355"/>
    <lineage>
        <taxon>Bacteria</taxon>
        <taxon>Pseudomonadati</taxon>
        <taxon>Pseudomonadota</taxon>
        <taxon>Gammaproteobacteria</taxon>
        <taxon>Pseudomonadales</taxon>
        <taxon>Pseudomonadaceae</taxon>
        <taxon>Pseudomonas</taxon>
    </lineage>
</organism>
<reference evidence="1" key="1">
    <citation type="journal article" date="2021" name="Microorganisms">
        <title>The Ever-Expanding Pseudomonas Genus: Description of 43 New Species and Partition of the Pseudomonas putida Group.</title>
        <authorList>
            <person name="Girard L."/>
            <person name="Lood C."/>
            <person name="Hofte M."/>
            <person name="Vandamme P."/>
            <person name="Rokni-Zadeh H."/>
            <person name="van Noort V."/>
            <person name="Lavigne R."/>
            <person name="De Mot R."/>
        </authorList>
    </citation>
    <scope>NUCLEOTIDE SEQUENCE</scope>
    <source>
        <strain evidence="1">COW40</strain>
    </source>
</reference>
<dbReference type="Proteomes" id="UP001046350">
    <property type="component" value="Chromosome"/>
</dbReference>
<dbReference type="RefSeq" id="WP_217841024.1">
    <property type="nucleotide sequence ID" value="NZ_CP077076.1"/>
</dbReference>